<dbReference type="Proteomes" id="UP000663903">
    <property type="component" value="Chromosome"/>
</dbReference>
<evidence type="ECO:0000313" key="2">
    <source>
        <dbReference type="EMBL" id="QTD45997.1"/>
    </source>
</evidence>
<gene>
    <name evidence="2" type="ORF">J1M35_03540</name>
</gene>
<protein>
    <recommendedName>
        <fullName evidence="4">DUF4136 domain-containing protein</fullName>
    </recommendedName>
</protein>
<dbReference type="PROSITE" id="PS51257">
    <property type="entry name" value="PROKAR_LIPOPROTEIN"/>
    <property type="match status" value="1"/>
</dbReference>
<accession>A0A975CJ90</accession>
<evidence type="ECO:0000256" key="1">
    <source>
        <dbReference type="SAM" id="SignalP"/>
    </source>
</evidence>
<name>A0A975CJ90_9BURK</name>
<reference evidence="2" key="1">
    <citation type="submission" date="2021-03" db="EMBL/GenBank/DDBJ databases">
        <title>Ottowia sp. 27C isolated from the cloaca of a Giant Asian pond turtle (Heosemys grandis).</title>
        <authorList>
            <person name="Spergser J."/>
            <person name="Busse H.-J."/>
        </authorList>
    </citation>
    <scope>NUCLEOTIDE SEQUENCE</scope>
    <source>
        <strain evidence="2">27C</strain>
    </source>
</reference>
<dbReference type="EMBL" id="CP071796">
    <property type="protein sequence ID" value="QTD45997.1"/>
    <property type="molecule type" value="Genomic_DNA"/>
</dbReference>
<keyword evidence="1" id="KW-0732">Signal</keyword>
<feature type="chain" id="PRO_5038023225" description="DUF4136 domain-containing protein" evidence="1">
    <location>
        <begin position="22"/>
        <end position="284"/>
    </location>
</feature>
<sequence length="284" mass="30154">MMKPIRLLNLSLLLAAGAVLTACGGSDYPAPSAKNLSACFNPAMYRPGSTWTTQQQVTSFYVEDVPALNKKAGDVADAYATSKTIVVSGPFANLGDGVVAWALSSGAEEVLFYRVAQNTVDLLRTRYRFVFSGSPPVVAYTPSISLPIAMDPGQIYVIPEISQSVASPSNSANAVFVSSNIEPFLPSKSKARVSAQFVGGEVVTVSAGTFQTCHVRYIQSGLYSHGLVPSSIDEWKVAEGPYQGLTIKSEHRYPASIITTAQMVEATVKEAVRAEATAISAAFK</sequence>
<dbReference type="RefSeq" id="WP_208009871.1">
    <property type="nucleotide sequence ID" value="NZ_CP071796.1"/>
</dbReference>
<dbReference type="AlphaFoldDB" id="A0A975CJ90"/>
<evidence type="ECO:0008006" key="4">
    <source>
        <dbReference type="Google" id="ProtNLM"/>
    </source>
</evidence>
<evidence type="ECO:0000313" key="3">
    <source>
        <dbReference type="Proteomes" id="UP000663903"/>
    </source>
</evidence>
<organism evidence="2 3">
    <name type="scientific">Ottowia testudinis</name>
    <dbReference type="NCBI Taxonomy" id="2816950"/>
    <lineage>
        <taxon>Bacteria</taxon>
        <taxon>Pseudomonadati</taxon>
        <taxon>Pseudomonadota</taxon>
        <taxon>Betaproteobacteria</taxon>
        <taxon>Burkholderiales</taxon>
        <taxon>Comamonadaceae</taxon>
        <taxon>Ottowia</taxon>
    </lineage>
</organism>
<keyword evidence="3" id="KW-1185">Reference proteome</keyword>
<feature type="signal peptide" evidence="1">
    <location>
        <begin position="1"/>
        <end position="21"/>
    </location>
</feature>
<dbReference type="KEGG" id="otd:J1M35_03540"/>
<proteinExistence type="predicted"/>